<feature type="region of interest" description="Disordered" evidence="2">
    <location>
        <begin position="151"/>
        <end position="189"/>
    </location>
</feature>
<feature type="compositionally biased region" description="Acidic residues" evidence="2">
    <location>
        <begin position="212"/>
        <end position="233"/>
    </location>
</feature>
<accession>A0A8B7PL45</accession>
<feature type="compositionally biased region" description="Polar residues" evidence="2">
    <location>
        <begin position="498"/>
        <end position="512"/>
    </location>
</feature>
<dbReference type="Pfam" id="PF13879">
    <property type="entry name" value="Hmw_CFAP97"/>
    <property type="match status" value="1"/>
</dbReference>
<dbReference type="RefSeq" id="XP_018026137.1">
    <property type="nucleotide sequence ID" value="XM_018170648.2"/>
</dbReference>
<comment type="similarity">
    <text evidence="1">Belongs to the CFAP97 family.</text>
</comment>
<dbReference type="OrthoDB" id="6369192at2759"/>
<evidence type="ECO:0000313" key="4">
    <source>
        <dbReference type="RefSeq" id="XP_018026137.1"/>
    </source>
</evidence>
<evidence type="ECO:0000256" key="2">
    <source>
        <dbReference type="SAM" id="MobiDB-lite"/>
    </source>
</evidence>
<reference evidence="4" key="1">
    <citation type="submission" date="2025-08" db="UniProtKB">
        <authorList>
            <consortium name="RefSeq"/>
        </authorList>
    </citation>
    <scope>IDENTIFICATION</scope>
    <source>
        <tissue evidence="4">Whole organism</tissue>
    </source>
</reference>
<gene>
    <name evidence="4" type="primary">LOC108681599</name>
</gene>
<feature type="compositionally biased region" description="Basic and acidic residues" evidence="2">
    <location>
        <begin position="514"/>
        <end position="525"/>
    </location>
</feature>
<protein>
    <submittedName>
        <fullName evidence="4">Clumping factor A</fullName>
    </submittedName>
</protein>
<dbReference type="InterPro" id="IPR029488">
    <property type="entry name" value="Hmw/CFAP97"/>
</dbReference>
<feature type="compositionally biased region" description="Polar residues" evidence="2">
    <location>
        <begin position="1"/>
        <end position="25"/>
    </location>
</feature>
<evidence type="ECO:0000313" key="3">
    <source>
        <dbReference type="Proteomes" id="UP000694843"/>
    </source>
</evidence>
<feature type="region of interest" description="Disordered" evidence="2">
    <location>
        <begin position="1"/>
        <end position="42"/>
    </location>
</feature>
<dbReference type="AlphaFoldDB" id="A0A8B7PL45"/>
<feature type="compositionally biased region" description="Polar residues" evidence="2">
    <location>
        <begin position="152"/>
        <end position="162"/>
    </location>
</feature>
<dbReference type="PANTHER" id="PTHR23035">
    <property type="entry name" value="CILIA- AND FLAGELLA-ASSOCIATED PROTEIN 97-RELATED"/>
    <property type="match status" value="1"/>
</dbReference>
<feature type="region of interest" description="Disordered" evidence="2">
    <location>
        <begin position="460"/>
        <end position="525"/>
    </location>
</feature>
<sequence>MADIASQTATEAVSQGVLTESSFNIDKSESSKGGTLAGASSGGDGSVVLAVPSMPAYPSPITENKTRSGEAIGIVNSSLEDISCGTKKKKIRIVKGANNVQRNSESDSRAIKAGGELHKQVSVAAGKLEVGCAKLNLATKMERVNPDICTYGRSSSPYLSSENDWEASDHSDTDADHSDSSDDDNPTSQVDRMIERGARLIMDGENSNLSSETDDTDDSDDDENFESDSDSDITDVSPLVSNCSSPFSFSPVLTRKTLPSATSAKPAFMRHYSHRGHEGDVEDEIEEESHKQHQYAKQEFSNDDFYGSACDPSVDSDMSLVVQALLKIGLESRSNGADYEKNKNLQELNNHNLPPLDSASKINAIQVNPHHRHLRKSSIPRRKNMSFTNEEVRIINRDNSIILEKLLAVSNRSEKSPYSHAGVKHSISKPSNSSINRRKQEDGIKKDNLALLRRLQDVKPSRSITCSASSSHPSRHHHHHRSSGHHHHPRQHHNSLSSPARSCSATARQTAFPSDHHHSPKETAL</sequence>
<feature type="compositionally biased region" description="Basic residues" evidence="2">
    <location>
        <begin position="473"/>
        <end position="493"/>
    </location>
</feature>
<feature type="region of interest" description="Disordered" evidence="2">
    <location>
        <begin position="414"/>
        <end position="448"/>
    </location>
</feature>
<dbReference type="KEGG" id="hazt:108681599"/>
<evidence type="ECO:0000256" key="1">
    <source>
        <dbReference type="ARBA" id="ARBA00008315"/>
    </source>
</evidence>
<feature type="compositionally biased region" description="Basic and acidic residues" evidence="2">
    <location>
        <begin position="167"/>
        <end position="180"/>
    </location>
</feature>
<feature type="compositionally biased region" description="Basic and acidic residues" evidence="2">
    <location>
        <begin position="438"/>
        <end position="448"/>
    </location>
</feature>
<name>A0A8B7PL45_HYAAZ</name>
<dbReference type="InterPro" id="IPR038791">
    <property type="entry name" value="Cfap97/Hemingway"/>
</dbReference>
<feature type="region of interest" description="Disordered" evidence="2">
    <location>
        <begin position="201"/>
        <end position="238"/>
    </location>
</feature>
<dbReference type="PANTHER" id="PTHR23035:SF1">
    <property type="entry name" value="CILIA- AND FLAGELLA-ASSOCIATED PROTEIN 97"/>
    <property type="match status" value="1"/>
</dbReference>
<dbReference type="GeneID" id="108681599"/>
<dbReference type="Proteomes" id="UP000694843">
    <property type="component" value="Unplaced"/>
</dbReference>
<keyword evidence="3" id="KW-1185">Reference proteome</keyword>
<organism evidence="3 4">
    <name type="scientific">Hyalella azteca</name>
    <name type="common">Amphipod</name>
    <dbReference type="NCBI Taxonomy" id="294128"/>
    <lineage>
        <taxon>Eukaryota</taxon>
        <taxon>Metazoa</taxon>
        <taxon>Ecdysozoa</taxon>
        <taxon>Arthropoda</taxon>
        <taxon>Crustacea</taxon>
        <taxon>Multicrustacea</taxon>
        <taxon>Malacostraca</taxon>
        <taxon>Eumalacostraca</taxon>
        <taxon>Peracarida</taxon>
        <taxon>Amphipoda</taxon>
        <taxon>Senticaudata</taxon>
        <taxon>Talitrida</taxon>
        <taxon>Talitroidea</taxon>
        <taxon>Hyalellidae</taxon>
        <taxon>Hyalella</taxon>
    </lineage>
</organism>
<proteinExistence type="inferred from homology"/>